<dbReference type="InterPro" id="IPR007863">
    <property type="entry name" value="Peptidase_M16_C"/>
</dbReference>
<comment type="caution">
    <text evidence="6">The sequence shown here is derived from an EMBL/GenBank/DDBJ whole genome shotgun (WGS) entry which is preliminary data.</text>
</comment>
<evidence type="ECO:0000256" key="1">
    <source>
        <dbReference type="ARBA" id="ARBA00004173"/>
    </source>
</evidence>
<keyword evidence="3" id="KW-0496">Mitochondrion</keyword>
<dbReference type="GO" id="GO:0016020">
    <property type="term" value="C:membrane"/>
    <property type="evidence" value="ECO:0007669"/>
    <property type="project" value="UniProtKB-ARBA"/>
</dbReference>
<dbReference type="EMBL" id="NNAY01000145">
    <property type="protein sequence ID" value="OXU30584.1"/>
    <property type="molecule type" value="Genomic_DNA"/>
</dbReference>
<comment type="subcellular location">
    <subcellularLocation>
        <location evidence="1">Mitochondrion</location>
    </subcellularLocation>
</comment>
<evidence type="ECO:0000256" key="2">
    <source>
        <dbReference type="ARBA" id="ARBA00022946"/>
    </source>
</evidence>
<dbReference type="InterPro" id="IPR011765">
    <property type="entry name" value="Pept_M16_N"/>
</dbReference>
<dbReference type="Proteomes" id="UP000215335">
    <property type="component" value="Unassembled WGS sequence"/>
</dbReference>
<feature type="domain" description="Peptidase M16 C-terminal" evidence="5">
    <location>
        <begin position="192"/>
        <end position="365"/>
    </location>
</feature>
<dbReference type="OrthoDB" id="6369905at2759"/>
<dbReference type="STRING" id="543379.A0A232FIJ7"/>
<dbReference type="SUPFAM" id="SSF63411">
    <property type="entry name" value="LuxS/MPP-like metallohydrolase"/>
    <property type="match status" value="2"/>
</dbReference>
<evidence type="ECO:0000259" key="4">
    <source>
        <dbReference type="Pfam" id="PF00675"/>
    </source>
</evidence>
<evidence type="ECO:0000313" key="6">
    <source>
        <dbReference type="EMBL" id="OXU30584.1"/>
    </source>
</evidence>
<feature type="domain" description="Peptidase M16 N-terminal" evidence="4">
    <location>
        <begin position="45"/>
        <end position="187"/>
    </location>
</feature>
<keyword evidence="2" id="KW-0809">Transit peptide</keyword>
<dbReference type="PANTHER" id="PTHR11851">
    <property type="entry name" value="METALLOPROTEASE"/>
    <property type="match status" value="1"/>
</dbReference>
<gene>
    <name evidence="6" type="ORF">TSAR_010230</name>
</gene>
<evidence type="ECO:0000259" key="5">
    <source>
        <dbReference type="Pfam" id="PF05193"/>
    </source>
</evidence>
<dbReference type="FunFam" id="3.30.830.10:FF:000021">
    <property type="entry name" value="Cytochrome b-c1 complex subunit 2"/>
    <property type="match status" value="1"/>
</dbReference>
<dbReference type="Pfam" id="PF00675">
    <property type="entry name" value="Peptidase_M16"/>
    <property type="match status" value="1"/>
</dbReference>
<evidence type="ECO:0000313" key="7">
    <source>
        <dbReference type="Proteomes" id="UP000215335"/>
    </source>
</evidence>
<evidence type="ECO:0000256" key="3">
    <source>
        <dbReference type="ARBA" id="ARBA00023128"/>
    </source>
</evidence>
<dbReference type="InterPro" id="IPR011249">
    <property type="entry name" value="Metalloenz_LuxS/M16"/>
</dbReference>
<name>A0A232FIJ7_9HYME</name>
<dbReference type="InterPro" id="IPR050361">
    <property type="entry name" value="MPP/UQCRC_Complex"/>
</dbReference>
<organism evidence="6 7">
    <name type="scientific">Trichomalopsis sarcophagae</name>
    <dbReference type="NCBI Taxonomy" id="543379"/>
    <lineage>
        <taxon>Eukaryota</taxon>
        <taxon>Metazoa</taxon>
        <taxon>Ecdysozoa</taxon>
        <taxon>Arthropoda</taxon>
        <taxon>Hexapoda</taxon>
        <taxon>Insecta</taxon>
        <taxon>Pterygota</taxon>
        <taxon>Neoptera</taxon>
        <taxon>Endopterygota</taxon>
        <taxon>Hymenoptera</taxon>
        <taxon>Apocrita</taxon>
        <taxon>Proctotrupomorpha</taxon>
        <taxon>Chalcidoidea</taxon>
        <taxon>Pteromalidae</taxon>
        <taxon>Pteromalinae</taxon>
        <taxon>Trichomalopsis</taxon>
    </lineage>
</organism>
<dbReference type="PANTHER" id="PTHR11851:SF226">
    <property type="entry name" value="CYTOCHROME B-C1 COMPLEX SUBUNIT 2, MITOCHONDRIAL"/>
    <property type="match status" value="1"/>
</dbReference>
<accession>A0A232FIJ7</accession>
<proteinExistence type="predicted"/>
<dbReference type="GO" id="GO:0005739">
    <property type="term" value="C:mitochondrion"/>
    <property type="evidence" value="ECO:0007669"/>
    <property type="project" value="UniProtKB-SubCell"/>
</dbReference>
<dbReference type="Pfam" id="PF05193">
    <property type="entry name" value="Peptidase_M16_C"/>
    <property type="match status" value="1"/>
</dbReference>
<reference evidence="6 7" key="1">
    <citation type="journal article" date="2017" name="Curr. Biol.">
        <title>The Evolution of Venom by Co-option of Single-Copy Genes.</title>
        <authorList>
            <person name="Martinson E.O."/>
            <person name="Mrinalini"/>
            <person name="Kelkar Y.D."/>
            <person name="Chang C.H."/>
            <person name="Werren J.H."/>
        </authorList>
    </citation>
    <scope>NUCLEOTIDE SEQUENCE [LARGE SCALE GENOMIC DNA]</scope>
    <source>
        <strain evidence="6 7">Alberta</strain>
        <tissue evidence="6">Whole body</tissue>
    </source>
</reference>
<dbReference type="AlphaFoldDB" id="A0A232FIJ7"/>
<keyword evidence="7" id="KW-1185">Reference proteome</keyword>
<dbReference type="Gene3D" id="3.30.830.10">
    <property type="entry name" value="Metalloenzyme, LuxS/M16 peptidase-like"/>
    <property type="match status" value="2"/>
</dbReference>
<dbReference type="GO" id="GO:0046872">
    <property type="term" value="F:metal ion binding"/>
    <property type="evidence" value="ECO:0007669"/>
    <property type="project" value="InterPro"/>
</dbReference>
<evidence type="ECO:0008006" key="8">
    <source>
        <dbReference type="Google" id="ProtNLM"/>
    </source>
</evidence>
<protein>
    <recommendedName>
        <fullName evidence="8">Peptidase M16 N-terminal domain-containing protein</fullName>
    </recommendedName>
</protein>
<dbReference type="FunFam" id="3.30.830.10:FF:000039">
    <property type="entry name" value="Ubiquinol-cytochrome c reductase core subunit 2"/>
    <property type="match status" value="1"/>
</dbReference>
<sequence>MACSAMRYPLLRNPTVRHYAAAAAAQCSPMTNANIKVLGNKVTIAAIDNNSPVTQVSIIFKAGSRNETYDTQGISHMLRICTGLATSRSSAFGITRNIQQLGGDLTTSSDREHVSYTLKITRNNLGPALKFLEDVATAQVFKPWEVSDETPRLRYEVSTIPDNVRLIELLYKAAYRDGLGYSLYCPKRQIGKISSETLRHFVSSNFSGPKCVVAATGIPLSELEMFAASLNVSSQDSAIPASKYHGGELRKERNSQLASVAVAVEGAALKNQKDSIAFAVLQKAAGDGPKVKWGGCNTPLWKAVATKSQDPFAIVSFNASHSDSGLFGFILSAPGESAGELVKAGARWLRAPKLSDDDIARGKATLKTLVLSAGDNSSLLHESVGHQVLLSGNALTPDAIAAEIDKISPADVKNAANQLSKGKLTVASIGNLSTVPYADEL</sequence>